<dbReference type="VEuPathDB" id="VectorBase:ASIC008031"/>
<keyword evidence="4" id="KW-1185">Reference proteome</keyword>
<dbReference type="Proteomes" id="UP000030765">
    <property type="component" value="Unassembled WGS sequence"/>
</dbReference>
<dbReference type="AlphaFoldDB" id="A0A084VRE2"/>
<dbReference type="EnsemblMetazoa" id="ASIC008031-RA">
    <property type="protein sequence ID" value="ASIC008031-PA"/>
    <property type="gene ID" value="ASIC008031"/>
</dbReference>
<evidence type="ECO:0000256" key="1">
    <source>
        <dbReference type="SAM" id="MobiDB-lite"/>
    </source>
</evidence>
<dbReference type="STRING" id="74873.A0A084VRE2"/>
<name>A0A084VRE2_ANOSI</name>
<dbReference type="VEuPathDB" id="VectorBase:ASIS019887"/>
<dbReference type="OMA" id="HMPHECH"/>
<evidence type="ECO:0000313" key="4">
    <source>
        <dbReference type="Proteomes" id="UP000030765"/>
    </source>
</evidence>
<reference evidence="3" key="2">
    <citation type="submission" date="2020-05" db="UniProtKB">
        <authorList>
            <consortium name="EnsemblMetazoa"/>
        </authorList>
    </citation>
    <scope>IDENTIFICATION</scope>
</reference>
<dbReference type="EMBL" id="KE525023">
    <property type="protein sequence ID" value="KFB40536.1"/>
    <property type="molecule type" value="Genomic_DNA"/>
</dbReference>
<reference evidence="2 4" key="1">
    <citation type="journal article" date="2014" name="BMC Genomics">
        <title>Genome sequence of Anopheles sinensis provides insight into genetics basis of mosquito competence for malaria parasites.</title>
        <authorList>
            <person name="Zhou D."/>
            <person name="Zhang D."/>
            <person name="Ding G."/>
            <person name="Shi L."/>
            <person name="Hou Q."/>
            <person name="Ye Y."/>
            <person name="Xu Y."/>
            <person name="Zhou H."/>
            <person name="Xiong C."/>
            <person name="Li S."/>
            <person name="Yu J."/>
            <person name="Hong S."/>
            <person name="Yu X."/>
            <person name="Zou P."/>
            <person name="Chen C."/>
            <person name="Chang X."/>
            <person name="Wang W."/>
            <person name="Lv Y."/>
            <person name="Sun Y."/>
            <person name="Ma L."/>
            <person name="Shen B."/>
            <person name="Zhu C."/>
        </authorList>
    </citation>
    <scope>NUCLEOTIDE SEQUENCE [LARGE SCALE GENOMIC DNA]</scope>
</reference>
<organism evidence="3 4">
    <name type="scientific">Anopheles sinensis</name>
    <name type="common">Mosquito</name>
    <dbReference type="NCBI Taxonomy" id="74873"/>
    <lineage>
        <taxon>Eukaryota</taxon>
        <taxon>Metazoa</taxon>
        <taxon>Ecdysozoa</taxon>
        <taxon>Arthropoda</taxon>
        <taxon>Hexapoda</taxon>
        <taxon>Insecta</taxon>
        <taxon>Pterygota</taxon>
        <taxon>Neoptera</taxon>
        <taxon>Endopterygota</taxon>
        <taxon>Diptera</taxon>
        <taxon>Nematocera</taxon>
        <taxon>Culicoidea</taxon>
        <taxon>Culicidae</taxon>
        <taxon>Anophelinae</taxon>
        <taxon>Anopheles</taxon>
    </lineage>
</organism>
<evidence type="ECO:0000313" key="2">
    <source>
        <dbReference type="EMBL" id="KFB40536.1"/>
    </source>
</evidence>
<gene>
    <name evidence="2" type="ORF">ZHAS_00008031</name>
</gene>
<proteinExistence type="predicted"/>
<evidence type="ECO:0000313" key="3">
    <source>
        <dbReference type="EnsemblMetazoa" id="ASIC008031-PA"/>
    </source>
</evidence>
<accession>A0A084VRE2</accession>
<protein>
    <submittedName>
        <fullName evidence="2 3">Uncharacterized protein</fullName>
    </submittedName>
</protein>
<dbReference type="EMBL" id="ATLV01015608">
    <property type="status" value="NOT_ANNOTATED_CDS"/>
    <property type="molecule type" value="Genomic_DNA"/>
</dbReference>
<sequence>MSTDKGTPTSVIFTQEPDLGQLHMPHECHSVHHPVAHELIPIVTMAPNGPSPGMPAEMMSELGPGAVVGQSMLHPIGDPSHGAGLPMMTSNLNTGVYTLPEESEQESEECPAM</sequence>
<feature type="region of interest" description="Disordered" evidence="1">
    <location>
        <begin position="70"/>
        <end position="89"/>
    </location>
</feature>